<feature type="compositionally biased region" description="Polar residues" evidence="1">
    <location>
        <begin position="742"/>
        <end position="754"/>
    </location>
</feature>
<dbReference type="PROSITE" id="PS50234">
    <property type="entry name" value="VWFA"/>
    <property type="match status" value="1"/>
</dbReference>
<dbReference type="InterPro" id="IPR043159">
    <property type="entry name" value="Lectin_gal-bd_sf"/>
</dbReference>
<accession>A0A6S7G1B6</accession>
<dbReference type="InterPro" id="IPR002035">
    <property type="entry name" value="VWF_A"/>
</dbReference>
<feature type="compositionally biased region" description="Basic residues" evidence="1">
    <location>
        <begin position="1022"/>
        <end position="1032"/>
    </location>
</feature>
<dbReference type="PROSITE" id="PS50228">
    <property type="entry name" value="SUEL_LECTIN"/>
    <property type="match status" value="1"/>
</dbReference>
<dbReference type="SUPFAM" id="SSF53300">
    <property type="entry name" value="vWA-like"/>
    <property type="match status" value="1"/>
</dbReference>
<dbReference type="InterPro" id="IPR050525">
    <property type="entry name" value="ECM_Assembly_Org"/>
</dbReference>
<dbReference type="Pfam" id="PF00092">
    <property type="entry name" value="VWA"/>
    <property type="match status" value="1"/>
</dbReference>
<dbReference type="Gene3D" id="2.60.120.740">
    <property type="match status" value="1"/>
</dbReference>
<feature type="compositionally biased region" description="Pro residues" evidence="1">
    <location>
        <begin position="980"/>
        <end position="994"/>
    </location>
</feature>
<evidence type="ECO:0000313" key="3">
    <source>
        <dbReference type="EMBL" id="CAB3986634.1"/>
    </source>
</evidence>
<proteinExistence type="predicted"/>
<feature type="region of interest" description="Disordered" evidence="1">
    <location>
        <begin position="842"/>
        <end position="1032"/>
    </location>
</feature>
<dbReference type="InterPro" id="IPR000922">
    <property type="entry name" value="Lectin_gal-bd_dom"/>
</dbReference>
<dbReference type="Pfam" id="PF02140">
    <property type="entry name" value="SUEL_Lectin"/>
    <property type="match status" value="1"/>
</dbReference>
<keyword evidence="4" id="KW-1185">Reference proteome</keyword>
<feature type="transmembrane region" description="Helical" evidence="2">
    <location>
        <begin position="482"/>
        <end position="506"/>
    </location>
</feature>
<feature type="compositionally biased region" description="Basic and acidic residues" evidence="1">
    <location>
        <begin position="1004"/>
        <end position="1018"/>
    </location>
</feature>
<organism evidence="3 4">
    <name type="scientific">Paramuricea clavata</name>
    <name type="common">Red gorgonian</name>
    <name type="synonym">Violescent sea-whip</name>
    <dbReference type="NCBI Taxonomy" id="317549"/>
    <lineage>
        <taxon>Eukaryota</taxon>
        <taxon>Metazoa</taxon>
        <taxon>Cnidaria</taxon>
        <taxon>Anthozoa</taxon>
        <taxon>Octocorallia</taxon>
        <taxon>Malacalcyonacea</taxon>
        <taxon>Plexauridae</taxon>
        <taxon>Paramuricea</taxon>
    </lineage>
</organism>
<reference evidence="3" key="1">
    <citation type="submission" date="2020-04" db="EMBL/GenBank/DDBJ databases">
        <authorList>
            <person name="Alioto T."/>
            <person name="Alioto T."/>
            <person name="Gomez Garrido J."/>
        </authorList>
    </citation>
    <scope>NUCLEOTIDE SEQUENCE</scope>
    <source>
        <strain evidence="3">A484AB</strain>
    </source>
</reference>
<gene>
    <name evidence="3" type="ORF">PACLA_8A019215</name>
</gene>
<dbReference type="CDD" id="cd22823">
    <property type="entry name" value="Gal_Rha_Lectin"/>
    <property type="match status" value="1"/>
</dbReference>
<feature type="compositionally biased region" description="Basic and acidic residues" evidence="1">
    <location>
        <begin position="728"/>
        <end position="741"/>
    </location>
</feature>
<dbReference type="Gene3D" id="3.40.50.410">
    <property type="entry name" value="von Willebrand factor, type A domain"/>
    <property type="match status" value="1"/>
</dbReference>
<feature type="compositionally biased region" description="Polar residues" evidence="1">
    <location>
        <begin position="851"/>
        <end position="887"/>
    </location>
</feature>
<feature type="compositionally biased region" description="Low complexity" evidence="1">
    <location>
        <begin position="645"/>
        <end position="684"/>
    </location>
</feature>
<keyword evidence="2" id="KW-0472">Membrane</keyword>
<name>A0A6S7G1B6_PARCT</name>
<dbReference type="GO" id="GO:0005581">
    <property type="term" value="C:collagen trimer"/>
    <property type="evidence" value="ECO:0007669"/>
    <property type="project" value="UniProtKB-KW"/>
</dbReference>
<feature type="compositionally biased region" description="Basic and acidic residues" evidence="1">
    <location>
        <begin position="761"/>
        <end position="770"/>
    </location>
</feature>
<dbReference type="PANTHER" id="PTHR24020">
    <property type="entry name" value="COLLAGEN ALPHA"/>
    <property type="match status" value="1"/>
</dbReference>
<feature type="region of interest" description="Disordered" evidence="1">
    <location>
        <begin position="605"/>
        <end position="780"/>
    </location>
</feature>
<evidence type="ECO:0000313" key="4">
    <source>
        <dbReference type="Proteomes" id="UP001152795"/>
    </source>
</evidence>
<dbReference type="SMART" id="SM00327">
    <property type="entry name" value="VWA"/>
    <property type="match status" value="1"/>
</dbReference>
<dbReference type="OrthoDB" id="5970528at2759"/>
<evidence type="ECO:0000256" key="1">
    <source>
        <dbReference type="SAM" id="MobiDB-lite"/>
    </source>
</evidence>
<dbReference type="CDD" id="cd01450">
    <property type="entry name" value="vWFA_subfamily_ECM"/>
    <property type="match status" value="1"/>
</dbReference>
<keyword evidence="2" id="KW-1133">Transmembrane helix</keyword>
<keyword evidence="3" id="KW-0176">Collagen</keyword>
<dbReference type="PRINTS" id="PR00453">
    <property type="entry name" value="VWFADOMAIN"/>
</dbReference>
<evidence type="ECO:0000256" key="2">
    <source>
        <dbReference type="SAM" id="Phobius"/>
    </source>
</evidence>
<feature type="compositionally biased region" description="Polar residues" evidence="1">
    <location>
        <begin position="934"/>
        <end position="948"/>
    </location>
</feature>
<dbReference type="InterPro" id="IPR036465">
    <property type="entry name" value="vWFA_dom_sf"/>
</dbReference>
<sequence length="1032" mass="114794">MKKADILIALDISSSISLAEFKERKQLLADFVERFPVNENEVHFALIHYNHFIHTDFTFEDSHFHNVGAVQETILQVPLLGGATLTQNALNKVLRVFSMPQYGARSTSKKILIIVTDGYTYGGEQKLELPSLKLQLFGVNIVAVGFGRRTNLVGLRKISSNVLTLDNMLQKTGDELLQYLDMLVHAVWYHSDQNSEMNQSLLRSDLVVLRLDTSGYMMYAGNTNAMKMSSAWICKILLVLWMTLQCRVAINPNSELDCGDAEKGYNISCEGNNITLSCPRGKPLMKITHATFGRTLDERQLCLRPGNKNPGRSKSVKCELDVAAKVEEICADQSPCVFNVNNVTFHDPCPHVYKYMWVRFNCNCRRRITRNPRSTLSSCINRTNITSSTYTIIHPTPILTTIGQSMSQNVTNSTYIPIKMTIKPTTTVSTQSLAITATISVNSSKNSTLLPQHRRGRNKAFFLLLELFVAYNEAANEDPPMALMWCFIGILLGLFIITITFLILGIRGNPRHKKLFSLSQLESEEDEVQSPTIHTSSQFPESPDLERRQAAVEKLKAKRGTGRPVGKSFPGMGSWSDLLKADTSLYINPLWRGWQEKYMSLTTQGGEAELDTGQDEREGLSRSEPWNLGAAAENDDIDHRDDINTDSNGSSNRNSSNSDSGSQRNSDNINNNTINNNQQPDTNPGQSTSNIDPSRVPTNKRRSVGESDANFITSIPVGIPSHPVPDPKIFHTEPTRTKKPEVSNTSPEASTTTKPEVAEDNGNHMSEEKPSSSTNDYRNPSNKLLSKFGIYSDDACPTQNLSITALSSPCLFSEEFNQQDKHDLQGSPRAVTRLKVRSRPLRSLSLDSSSPAKTTPLHNTYNTASHNPTPTSQNSPSHNPTIIQHQNKPPPFVKNKNSPSLWPKVLVDNKTQSQAQNGQAQNVPKRLSKKSPTDSRASSGYYSNNTSPLVEYPADITNSHNSGRKTEHKLQKQLSDDDLPPLPPPPPPLIPISPLPHMCVSGYREAKTKDENNLDKNPSRTATRKVHFKSSE</sequence>
<feature type="compositionally biased region" description="Polar residues" evidence="1">
    <location>
        <begin position="771"/>
        <end position="780"/>
    </location>
</feature>
<dbReference type="EMBL" id="CACRXK020001047">
    <property type="protein sequence ID" value="CAB3986634.1"/>
    <property type="molecule type" value="Genomic_DNA"/>
</dbReference>
<keyword evidence="2" id="KW-0812">Transmembrane</keyword>
<comment type="caution">
    <text evidence="3">The sequence shown here is derived from an EMBL/GenBank/DDBJ whole genome shotgun (WGS) entry which is preliminary data.</text>
</comment>
<protein>
    <submittedName>
        <fullName evidence="3">Collagen alpha-1(XII) chain</fullName>
    </submittedName>
</protein>
<dbReference type="AlphaFoldDB" id="A0A6S7G1B6"/>
<dbReference type="GO" id="GO:0030246">
    <property type="term" value="F:carbohydrate binding"/>
    <property type="evidence" value="ECO:0007669"/>
    <property type="project" value="InterPro"/>
</dbReference>
<dbReference type="Proteomes" id="UP001152795">
    <property type="component" value="Unassembled WGS sequence"/>
</dbReference>
<feature type="compositionally biased region" description="Polar residues" evidence="1">
    <location>
        <begin position="909"/>
        <end position="922"/>
    </location>
</feature>